<dbReference type="PROSITE" id="PS50234">
    <property type="entry name" value="VWFA"/>
    <property type="match status" value="1"/>
</dbReference>
<dbReference type="InterPro" id="IPR021908">
    <property type="entry name" value="YfbK_C"/>
</dbReference>
<name>A0ABR7S0B3_AQUAC</name>
<dbReference type="InterPro" id="IPR002035">
    <property type="entry name" value="VWF_A"/>
</dbReference>
<dbReference type="EMBL" id="LZEU01000001">
    <property type="protein sequence ID" value="MBC9250157.1"/>
    <property type="molecule type" value="Genomic_DNA"/>
</dbReference>
<feature type="signal peptide" evidence="1">
    <location>
        <begin position="1"/>
        <end position="25"/>
    </location>
</feature>
<feature type="domain" description="VWFA" evidence="2">
    <location>
        <begin position="218"/>
        <end position="396"/>
    </location>
</feature>
<dbReference type="PANTHER" id="PTHR10579:SF43">
    <property type="entry name" value="ZINC FINGER (C3HC4-TYPE RING FINGER) FAMILY PROTEIN"/>
    <property type="match status" value="1"/>
</dbReference>
<gene>
    <name evidence="3" type="ORF">A9179_07710</name>
</gene>
<keyword evidence="1" id="KW-0732">Signal</keyword>
<keyword evidence="4" id="KW-1185">Reference proteome</keyword>
<accession>A0ABR7S0B3</accession>
<dbReference type="SMART" id="SM00327">
    <property type="entry name" value="VWA"/>
    <property type="match status" value="1"/>
</dbReference>
<dbReference type="InterPro" id="IPR036465">
    <property type="entry name" value="vWFA_dom_sf"/>
</dbReference>
<protein>
    <recommendedName>
        <fullName evidence="2">VWFA domain-containing protein</fullName>
    </recommendedName>
</protein>
<dbReference type="SUPFAM" id="SSF53300">
    <property type="entry name" value="vWA-like"/>
    <property type="match status" value="1"/>
</dbReference>
<evidence type="ECO:0000313" key="4">
    <source>
        <dbReference type="Proteomes" id="UP000744555"/>
    </source>
</evidence>
<sequence>MSDLTTLIRQPLLAGFTAGLAFALAACNVANTDAEKKVKSATAEPQARQELLYEQVDANAAYRAPAKAESEAASVAGAVEARKAMPQSMPMIAPAAPFADALQPGYQDVYREQYQKIESSPVQAVAQQPVSTFSIDVDTGSYANVRRFLNSGSLPPKDAVRLEELVNYFPYAYPKPEGDVPFSVATELASTPWNPETRLLRVAIKAADLSAAELPPANLVFLVDVSGSMDRREGLPMVQSTLKLLVEQLRPQDRVALVTYAGTASVVLESTAGSDKAKIRAAIDQLSAGGSTAGESGIQLAYQEAQKGLLKDGINRILLATDGDFNVGISDFDTLKQLAADKRKSGVSLTTLGFGVDNYNEQLMEQLADAGDGNYAYIDNLREARKVLVEQMSSTLATVAKDVKIQVEFNPAEVSEYRLLGYENRALKREDFSNDKVDAGEIGAGHTVTALYEVVPVGAKGWLEPLRYAQAGKGEGKPGEIAWLRLRYKAPQGGASKLLEVPISKGEAVTPIARASEDLRFAAAVAAFAQQLKDDKYTGDFGLADSARLARSAKGEDRYGLRAEFVQLVELAQSLQTPQNVQVRAD</sequence>
<comment type="caution">
    <text evidence="3">The sequence shown here is derived from an EMBL/GenBank/DDBJ whole genome shotgun (WGS) entry which is preliminary data.</text>
</comment>
<proteinExistence type="predicted"/>
<feature type="chain" id="PRO_5046973799" description="VWFA domain-containing protein" evidence="1">
    <location>
        <begin position="26"/>
        <end position="586"/>
    </location>
</feature>
<dbReference type="RefSeq" id="WP_187805262.1">
    <property type="nucleotide sequence ID" value="NZ_LZEU01000001.1"/>
</dbReference>
<reference evidence="3 4" key="1">
    <citation type="submission" date="2016-06" db="EMBL/GenBank/DDBJ databases">
        <authorList>
            <person name="Ramos C."/>
            <person name="Pintado A."/>
            <person name="Crespo-Gomez J.I."/>
        </authorList>
    </citation>
    <scope>NUCLEOTIDE SEQUENCE [LARGE SCALE GENOMIC DNA]</scope>
    <source>
        <strain evidence="3 4">AVO110</strain>
    </source>
</reference>
<dbReference type="Proteomes" id="UP000744555">
    <property type="component" value="Unassembled WGS sequence"/>
</dbReference>
<evidence type="ECO:0000259" key="2">
    <source>
        <dbReference type="PROSITE" id="PS50234"/>
    </source>
</evidence>
<dbReference type="InterPro" id="IPR051266">
    <property type="entry name" value="CLCR"/>
</dbReference>
<dbReference type="InterPro" id="IPR022156">
    <property type="entry name" value="Uncharacterised_YfbK_N"/>
</dbReference>
<dbReference type="CDD" id="cd01465">
    <property type="entry name" value="vWA_subgroup"/>
    <property type="match status" value="1"/>
</dbReference>
<dbReference type="PANTHER" id="PTHR10579">
    <property type="entry name" value="CALCIUM-ACTIVATED CHLORIDE CHANNEL REGULATOR"/>
    <property type="match status" value="1"/>
</dbReference>
<dbReference type="Gene3D" id="3.40.50.410">
    <property type="entry name" value="von Willebrand factor, type A domain"/>
    <property type="match status" value="1"/>
</dbReference>
<dbReference type="Pfam" id="PF00092">
    <property type="entry name" value="VWA"/>
    <property type="match status" value="1"/>
</dbReference>
<evidence type="ECO:0000256" key="1">
    <source>
        <dbReference type="SAM" id="SignalP"/>
    </source>
</evidence>
<organism evidence="3 4">
    <name type="scientific">Aquipseudomonas alcaligenes</name>
    <name type="common">Pseudomonas alcaligenes</name>
    <dbReference type="NCBI Taxonomy" id="43263"/>
    <lineage>
        <taxon>Bacteria</taxon>
        <taxon>Pseudomonadati</taxon>
        <taxon>Pseudomonadota</taxon>
        <taxon>Gammaproteobacteria</taxon>
        <taxon>Pseudomonadales</taxon>
        <taxon>Pseudomonadaceae</taxon>
        <taxon>Aquipseudomonas</taxon>
    </lineage>
</organism>
<dbReference type="Pfam" id="PF12450">
    <property type="entry name" value="vWF_A"/>
    <property type="match status" value="1"/>
</dbReference>
<evidence type="ECO:0000313" key="3">
    <source>
        <dbReference type="EMBL" id="MBC9250157.1"/>
    </source>
</evidence>
<dbReference type="Pfam" id="PF12034">
    <property type="entry name" value="YfbK_C"/>
    <property type="match status" value="1"/>
</dbReference>